<dbReference type="Proteomes" id="UP001596135">
    <property type="component" value="Unassembled WGS sequence"/>
</dbReference>
<dbReference type="Pfam" id="PF13508">
    <property type="entry name" value="Acetyltransf_7"/>
    <property type="match status" value="1"/>
</dbReference>
<keyword evidence="4" id="KW-1185">Reference proteome</keyword>
<comment type="caution">
    <text evidence="3">The sequence shown here is derived from an EMBL/GenBank/DDBJ whole genome shotgun (WGS) entry which is preliminary data.</text>
</comment>
<evidence type="ECO:0000313" key="3">
    <source>
        <dbReference type="EMBL" id="MFC6043508.1"/>
    </source>
</evidence>
<dbReference type="RefSeq" id="WP_379153621.1">
    <property type="nucleotide sequence ID" value="NZ_JBHSRJ010000004.1"/>
</dbReference>
<keyword evidence="3" id="KW-0012">Acyltransferase</keyword>
<dbReference type="EC" id="2.3.-.-" evidence="3"/>
<protein>
    <submittedName>
        <fullName evidence="3">GNAT family N-acetyltransferase</fullName>
        <ecNumber evidence="3">2.3.-.-</ecNumber>
    </submittedName>
</protein>
<dbReference type="SUPFAM" id="SSF55729">
    <property type="entry name" value="Acyl-CoA N-acyltransferases (Nat)"/>
    <property type="match status" value="1"/>
</dbReference>
<evidence type="ECO:0000256" key="1">
    <source>
        <dbReference type="SAM" id="MobiDB-lite"/>
    </source>
</evidence>
<feature type="domain" description="N-acetyltransferase" evidence="2">
    <location>
        <begin position="1"/>
        <end position="162"/>
    </location>
</feature>
<name>A0ABW1LJC2_9ACTN</name>
<feature type="region of interest" description="Disordered" evidence="1">
    <location>
        <begin position="25"/>
        <end position="45"/>
    </location>
</feature>
<accession>A0ABW1LJC2</accession>
<dbReference type="GO" id="GO:0016746">
    <property type="term" value="F:acyltransferase activity"/>
    <property type="evidence" value="ECO:0007669"/>
    <property type="project" value="UniProtKB-KW"/>
</dbReference>
<dbReference type="InterPro" id="IPR016181">
    <property type="entry name" value="Acyl_CoA_acyltransferase"/>
</dbReference>
<reference evidence="4" key="1">
    <citation type="journal article" date="2019" name="Int. J. Syst. Evol. Microbiol.">
        <title>The Global Catalogue of Microorganisms (GCM) 10K type strain sequencing project: providing services to taxonomists for standard genome sequencing and annotation.</title>
        <authorList>
            <consortium name="The Broad Institute Genomics Platform"/>
            <consortium name="The Broad Institute Genome Sequencing Center for Infectious Disease"/>
            <person name="Wu L."/>
            <person name="Ma J."/>
        </authorList>
    </citation>
    <scope>NUCLEOTIDE SEQUENCE [LARGE SCALE GENOMIC DNA]</scope>
    <source>
        <strain evidence="4">CCUG 54522</strain>
    </source>
</reference>
<dbReference type="CDD" id="cd04301">
    <property type="entry name" value="NAT_SF"/>
    <property type="match status" value="1"/>
</dbReference>
<keyword evidence="3" id="KW-0808">Transferase</keyword>
<dbReference type="PROSITE" id="PS51186">
    <property type="entry name" value="GNAT"/>
    <property type="match status" value="1"/>
</dbReference>
<dbReference type="Gene3D" id="3.40.630.30">
    <property type="match status" value="1"/>
</dbReference>
<evidence type="ECO:0000259" key="2">
    <source>
        <dbReference type="PROSITE" id="PS51186"/>
    </source>
</evidence>
<evidence type="ECO:0000313" key="4">
    <source>
        <dbReference type="Proteomes" id="UP001596135"/>
    </source>
</evidence>
<dbReference type="InterPro" id="IPR000182">
    <property type="entry name" value="GNAT_dom"/>
</dbReference>
<sequence length="290" mass="31148">MLIRPMTLDDVPAAERLSDGAFFELDSRQRRPDEPEPQHRSDAHRRVWTERTRHLVSTDPGGCWVAEDETGMIGMATSFRREVLWCLATFAVVPGRQGQGIGKGLLAAAASHGAACTRGMIAASSDSAAARVYHQAGFALHPQMSLTGPLDRSAIPDVEKVREGSLSDVDLMDSVDRATRGAGHGPDHPVLIGLWRLLVTDTSTGSGYVYLSERGSPALLAASNRRTATRLLWAALAEGADSVDLRHVTGANQWALDVGLAARLRLSQDGYLALRGMKPPAPYVHSGALL</sequence>
<organism evidence="3 4">
    <name type="scientific">Nocardioides hankookensis</name>
    <dbReference type="NCBI Taxonomy" id="443157"/>
    <lineage>
        <taxon>Bacteria</taxon>
        <taxon>Bacillati</taxon>
        <taxon>Actinomycetota</taxon>
        <taxon>Actinomycetes</taxon>
        <taxon>Propionibacteriales</taxon>
        <taxon>Nocardioidaceae</taxon>
        <taxon>Nocardioides</taxon>
    </lineage>
</organism>
<proteinExistence type="predicted"/>
<dbReference type="EMBL" id="JBHSRJ010000004">
    <property type="protein sequence ID" value="MFC6043508.1"/>
    <property type="molecule type" value="Genomic_DNA"/>
</dbReference>
<gene>
    <name evidence="3" type="ORF">ACFPYL_10505</name>
</gene>